<feature type="domain" description="SseB protein N-terminal" evidence="2">
    <location>
        <begin position="287"/>
        <end position="389"/>
    </location>
</feature>
<dbReference type="Pfam" id="PF07179">
    <property type="entry name" value="SseB"/>
    <property type="match status" value="1"/>
</dbReference>
<proteinExistence type="predicted"/>
<evidence type="ECO:0000259" key="2">
    <source>
        <dbReference type="Pfam" id="PF07179"/>
    </source>
</evidence>
<dbReference type="InterPro" id="IPR009839">
    <property type="entry name" value="SseB_N"/>
</dbReference>
<dbReference type="EMBL" id="BAABKZ010000002">
    <property type="protein sequence ID" value="GAA5094561.1"/>
    <property type="molecule type" value="Genomic_DNA"/>
</dbReference>
<keyword evidence="4" id="KW-1185">Reference proteome</keyword>
<comment type="caution">
    <text evidence="3">The sequence shown here is derived from an EMBL/GenBank/DDBJ whole genome shotgun (WGS) entry which is preliminary data.</text>
</comment>
<organism evidence="3 4">
    <name type="scientific">Microbacterium yannicii</name>
    <dbReference type="NCBI Taxonomy" id="671622"/>
    <lineage>
        <taxon>Bacteria</taxon>
        <taxon>Bacillati</taxon>
        <taxon>Actinomycetota</taxon>
        <taxon>Actinomycetes</taxon>
        <taxon>Micrococcales</taxon>
        <taxon>Microbacteriaceae</taxon>
        <taxon>Microbacterium</taxon>
    </lineage>
</organism>
<feature type="region of interest" description="Disordered" evidence="1">
    <location>
        <begin position="1"/>
        <end position="78"/>
    </location>
</feature>
<evidence type="ECO:0000313" key="4">
    <source>
        <dbReference type="Proteomes" id="UP001501407"/>
    </source>
</evidence>
<feature type="compositionally biased region" description="Low complexity" evidence="1">
    <location>
        <begin position="92"/>
        <end position="108"/>
    </location>
</feature>
<dbReference type="RefSeq" id="WP_194414325.1">
    <property type="nucleotide sequence ID" value="NZ_BAABKZ010000002.1"/>
</dbReference>
<feature type="region of interest" description="Disordered" evidence="1">
    <location>
        <begin position="91"/>
        <end position="127"/>
    </location>
</feature>
<evidence type="ECO:0000313" key="3">
    <source>
        <dbReference type="EMBL" id="GAA5094561.1"/>
    </source>
</evidence>
<evidence type="ECO:0000256" key="1">
    <source>
        <dbReference type="SAM" id="MobiDB-lite"/>
    </source>
</evidence>
<gene>
    <name evidence="3" type="ORF">GCM10025760_25880</name>
</gene>
<accession>A0ABP9MD38</accession>
<protein>
    <recommendedName>
        <fullName evidence="2">SseB protein N-terminal domain-containing protein</fullName>
    </recommendedName>
</protein>
<reference evidence="4" key="1">
    <citation type="journal article" date="2019" name="Int. J. Syst. Evol. Microbiol.">
        <title>The Global Catalogue of Microorganisms (GCM) 10K type strain sequencing project: providing services to taxonomists for standard genome sequencing and annotation.</title>
        <authorList>
            <consortium name="The Broad Institute Genomics Platform"/>
            <consortium name="The Broad Institute Genome Sequencing Center for Infectious Disease"/>
            <person name="Wu L."/>
            <person name="Ma J."/>
        </authorList>
    </citation>
    <scope>NUCLEOTIDE SEQUENCE [LARGE SCALE GENOMIC DNA]</scope>
    <source>
        <strain evidence="4">JCM 18959</strain>
    </source>
</reference>
<feature type="compositionally biased region" description="Low complexity" evidence="1">
    <location>
        <begin position="46"/>
        <end position="76"/>
    </location>
</feature>
<sequence length="397" mass="40626">MALFSRRPKKPAEPSEPSPVPEPAADERVEPDAADAAAMSSGPDVTASPETSTEPPASAAAETPAEPAAAAGEESGVGSVPISLSAFGGLGASPQSAASTPAASAGPQDPSSGDQPMPSGPRPRLGTREWMRTAPEQTETVPGLRDNVLLRAALGRVGDAPASQALLDVARQLLQGHVFLRVKGDARTLLAEGKGLPLAVANAGDRTFALVFSSGAALQASLKADGDTDTSAMGQPVLTVLRHVFESSYDGIIIDPASTPSRAVLPKELLQRAVDQADPQLTVKTLLAAERTPEIGAQVADALTRVPLWVAVGTAEGGAPGLAEGRDADGARYLEVYSHPLEVAVMGRGDNAAPITAAQLSRALRTDEGITGLVVDPAGPWIRLTRDELSPVISLAD</sequence>
<name>A0ABP9MD38_9MICO</name>
<dbReference type="Proteomes" id="UP001501407">
    <property type="component" value="Unassembled WGS sequence"/>
</dbReference>